<evidence type="ECO:0000313" key="7">
    <source>
        <dbReference type="Proteomes" id="UP000298636"/>
    </source>
</evidence>
<accession>A0A4D6YIP4</accession>
<dbReference type="CDD" id="cd00412">
    <property type="entry name" value="pyrophosphatase"/>
    <property type="match status" value="1"/>
</dbReference>
<comment type="cofactor">
    <cofactor evidence="1 5">
        <name>Mg(2+)</name>
        <dbReference type="ChEBI" id="CHEBI:18420"/>
    </cofactor>
</comment>
<dbReference type="EMBL" id="CP032998">
    <property type="protein sequence ID" value="QCI26251.1"/>
    <property type="molecule type" value="Genomic_DNA"/>
</dbReference>
<gene>
    <name evidence="5" type="primary">ppa</name>
    <name evidence="6" type="ORF">D9V79_00275</name>
</gene>
<dbReference type="InterPro" id="IPR036649">
    <property type="entry name" value="Pyrophosphatase_sf"/>
</dbReference>
<reference evidence="6 7" key="1">
    <citation type="submission" date="2018-10" db="EMBL/GenBank/DDBJ databases">
        <title>Comparative functional genomics of the obligate endosymbiont Buchnera aphidicola.</title>
        <authorList>
            <person name="Chong R.A."/>
        </authorList>
    </citation>
    <scope>NUCLEOTIDE SEQUENCE [LARGE SCALE GENOMIC DNA]</scope>
    <source>
        <strain evidence="6 7">Ssp</strain>
    </source>
</reference>
<comment type="function">
    <text evidence="5">Catalyzes the hydrolysis of inorganic pyrophosphate (PPi) forming two phosphate ions.</text>
</comment>
<proteinExistence type="inferred from homology"/>
<feature type="binding site" evidence="5">
    <location>
        <position position="142"/>
    </location>
    <ligand>
        <name>substrate</name>
    </ligand>
</feature>
<comment type="subunit">
    <text evidence="5">Homohexamer.</text>
</comment>
<dbReference type="PROSITE" id="PS00387">
    <property type="entry name" value="PPASE"/>
    <property type="match status" value="1"/>
</dbReference>
<dbReference type="AlphaFoldDB" id="A0A4D6YIP4"/>
<evidence type="ECO:0000313" key="6">
    <source>
        <dbReference type="EMBL" id="QCI26251.1"/>
    </source>
</evidence>
<evidence type="ECO:0000256" key="4">
    <source>
        <dbReference type="ARBA" id="ARBA00022842"/>
    </source>
</evidence>
<name>A0A4D6YIP4_9GAMM</name>
<dbReference type="Pfam" id="PF00719">
    <property type="entry name" value="Pyrophosphatase"/>
    <property type="match status" value="1"/>
</dbReference>
<dbReference type="GO" id="GO:0005737">
    <property type="term" value="C:cytoplasm"/>
    <property type="evidence" value="ECO:0007669"/>
    <property type="project" value="UniProtKB-SubCell"/>
</dbReference>
<dbReference type="GO" id="GO:0004427">
    <property type="term" value="F:inorganic diphosphate phosphatase activity"/>
    <property type="evidence" value="ECO:0007669"/>
    <property type="project" value="UniProtKB-UniRule"/>
</dbReference>
<keyword evidence="2 5" id="KW-0479">Metal-binding</keyword>
<comment type="subcellular location">
    <subcellularLocation>
        <location evidence="5">Cytoplasm</location>
    </subcellularLocation>
</comment>
<feature type="binding site" evidence="5">
    <location>
        <position position="66"/>
    </location>
    <ligand>
        <name>Mg(2+)</name>
        <dbReference type="ChEBI" id="CHEBI:18420"/>
        <label>1</label>
    </ligand>
</feature>
<feature type="binding site" evidence="5">
    <location>
        <position position="44"/>
    </location>
    <ligand>
        <name>substrate</name>
    </ligand>
</feature>
<dbReference type="HAMAP" id="MF_00209">
    <property type="entry name" value="Inorganic_PPase"/>
    <property type="match status" value="1"/>
</dbReference>
<dbReference type="RefSeq" id="WP_158351570.1">
    <property type="nucleotide sequence ID" value="NZ_CP032998.1"/>
</dbReference>
<keyword evidence="7" id="KW-1185">Reference proteome</keyword>
<evidence type="ECO:0000256" key="2">
    <source>
        <dbReference type="ARBA" id="ARBA00022723"/>
    </source>
</evidence>
<dbReference type="OrthoDB" id="5187599at2"/>
<evidence type="ECO:0000256" key="5">
    <source>
        <dbReference type="HAMAP-Rule" id="MF_00209"/>
    </source>
</evidence>
<sequence>MNLKYVPTGVKVPNDIYVIIEIPLYSHPIKYEMDKKTETLYVDRFINTSMVYPCNYGYINNTLANDGDPLDVLIPIEYSLQPSCVIQCRPIGLLRMIDESGEDSKIIAIPHEKIHNDYKKIIDINDLPNLTKQKIVHFFTHYKDLEPGKWVKIIGLENAQSAQKEIMLSINQAVKNTVKNVL</sequence>
<dbReference type="Proteomes" id="UP000298636">
    <property type="component" value="Chromosome"/>
</dbReference>
<feature type="binding site" evidence="5">
    <location>
        <position position="71"/>
    </location>
    <ligand>
        <name>Mg(2+)</name>
        <dbReference type="ChEBI" id="CHEBI:18420"/>
        <label>1</label>
    </ligand>
</feature>
<protein>
    <recommendedName>
        <fullName evidence="5">Inorganic pyrophosphatase</fullName>
        <ecNumber evidence="5">3.6.1.1</ecNumber>
    </recommendedName>
    <alternativeName>
        <fullName evidence="5">Pyrophosphate phospho-hydrolase</fullName>
        <shortName evidence="5">PPase</shortName>
    </alternativeName>
</protein>
<keyword evidence="5" id="KW-0963">Cytoplasm</keyword>
<feature type="binding site" evidence="5">
    <location>
        <position position="30"/>
    </location>
    <ligand>
        <name>substrate</name>
    </ligand>
</feature>
<dbReference type="GO" id="GO:0006796">
    <property type="term" value="P:phosphate-containing compound metabolic process"/>
    <property type="evidence" value="ECO:0007669"/>
    <property type="project" value="InterPro"/>
</dbReference>
<dbReference type="InterPro" id="IPR008162">
    <property type="entry name" value="Pyrophosphatase"/>
</dbReference>
<dbReference type="SUPFAM" id="SSF50324">
    <property type="entry name" value="Inorganic pyrophosphatase"/>
    <property type="match status" value="1"/>
</dbReference>
<feature type="binding site" evidence="5">
    <location>
        <position position="56"/>
    </location>
    <ligand>
        <name>substrate</name>
    </ligand>
</feature>
<keyword evidence="3 5" id="KW-0378">Hydrolase</keyword>
<feature type="binding site" evidence="5">
    <location>
        <position position="103"/>
    </location>
    <ligand>
        <name>Mg(2+)</name>
        <dbReference type="ChEBI" id="CHEBI:18420"/>
        <label>1</label>
    </ligand>
</feature>
<dbReference type="Gene3D" id="3.90.80.10">
    <property type="entry name" value="Inorganic pyrophosphatase"/>
    <property type="match status" value="1"/>
</dbReference>
<evidence type="ECO:0000256" key="1">
    <source>
        <dbReference type="ARBA" id="ARBA00001946"/>
    </source>
</evidence>
<dbReference type="EC" id="3.6.1.1" evidence="5"/>
<dbReference type="NCBIfam" id="NF002317">
    <property type="entry name" value="PRK01250.1"/>
    <property type="match status" value="1"/>
</dbReference>
<evidence type="ECO:0000256" key="3">
    <source>
        <dbReference type="ARBA" id="ARBA00022801"/>
    </source>
</evidence>
<dbReference type="PANTHER" id="PTHR10286">
    <property type="entry name" value="INORGANIC PYROPHOSPHATASE"/>
    <property type="match status" value="1"/>
</dbReference>
<comment type="catalytic activity">
    <reaction evidence="5">
        <text>diphosphate + H2O = 2 phosphate + H(+)</text>
        <dbReference type="Rhea" id="RHEA:24576"/>
        <dbReference type="ChEBI" id="CHEBI:15377"/>
        <dbReference type="ChEBI" id="CHEBI:15378"/>
        <dbReference type="ChEBI" id="CHEBI:33019"/>
        <dbReference type="ChEBI" id="CHEBI:43474"/>
        <dbReference type="EC" id="3.6.1.1"/>
    </reaction>
</comment>
<dbReference type="GO" id="GO:0000287">
    <property type="term" value="F:magnesium ion binding"/>
    <property type="evidence" value="ECO:0007669"/>
    <property type="project" value="UniProtKB-UniRule"/>
</dbReference>
<keyword evidence="4 5" id="KW-0460">Magnesium</keyword>
<organism evidence="6 7">
    <name type="scientific">Buchnera aphidicola</name>
    <name type="common">Stegophylla sp.</name>
    <dbReference type="NCBI Taxonomy" id="2315800"/>
    <lineage>
        <taxon>Bacteria</taxon>
        <taxon>Pseudomonadati</taxon>
        <taxon>Pseudomonadota</taxon>
        <taxon>Gammaproteobacteria</taxon>
        <taxon>Enterobacterales</taxon>
        <taxon>Erwiniaceae</taxon>
        <taxon>Buchnera</taxon>
    </lineage>
</organism>
<comment type="similarity">
    <text evidence="5">Belongs to the PPase family.</text>
</comment>
<feature type="binding site" evidence="5">
    <location>
        <position position="71"/>
    </location>
    <ligand>
        <name>Mg(2+)</name>
        <dbReference type="ChEBI" id="CHEBI:18420"/>
        <label>2</label>
    </ligand>
</feature>